<dbReference type="AlphaFoldDB" id="A0A3Q0RQ60"/>
<name>A0A3Q0RQ60_AMPCI</name>
<dbReference type="Gene3D" id="2.10.50.30">
    <property type="entry name" value="GPCR, family 3, nine cysteines domain"/>
    <property type="match status" value="1"/>
</dbReference>
<dbReference type="Ensembl" id="ENSACIT00000012792.1">
    <property type="protein sequence ID" value="ENSACIP00000012442.1"/>
    <property type="gene ID" value="ENSACIG00000009713.1"/>
</dbReference>
<accession>A0A3Q0RQ60</accession>
<keyword evidence="4" id="KW-1185">Reference proteome</keyword>
<dbReference type="PANTHER" id="PTHR24061:SF418">
    <property type="entry name" value="C-FAMILY ODORANT RECEPTOR OLFCQ19-RELATED"/>
    <property type="match status" value="1"/>
</dbReference>
<reference evidence="3" key="2">
    <citation type="submission" date="2025-09" db="UniProtKB">
        <authorList>
            <consortium name="Ensembl"/>
        </authorList>
    </citation>
    <scope>IDENTIFICATION</scope>
</reference>
<evidence type="ECO:0000256" key="1">
    <source>
        <dbReference type="SAM" id="SignalP"/>
    </source>
</evidence>
<evidence type="ECO:0000259" key="2">
    <source>
        <dbReference type="Pfam" id="PF07562"/>
    </source>
</evidence>
<dbReference type="InterPro" id="IPR000068">
    <property type="entry name" value="GPCR_3_Ca_sens_rcpt-rel"/>
</dbReference>
<dbReference type="OMA" id="WHIPLMT"/>
<dbReference type="GO" id="GO:0004930">
    <property type="term" value="F:G protein-coupled receptor activity"/>
    <property type="evidence" value="ECO:0007669"/>
    <property type="project" value="InterPro"/>
</dbReference>
<feature type="signal peptide" evidence="1">
    <location>
        <begin position="1"/>
        <end position="19"/>
    </location>
</feature>
<dbReference type="GeneTree" id="ENSGT00940000178628"/>
<dbReference type="Proteomes" id="UP000261340">
    <property type="component" value="Unplaced"/>
</dbReference>
<feature type="chain" id="PRO_5018750972" description="GPCR family 3 nine cysteines domain-containing protein" evidence="1">
    <location>
        <begin position="20"/>
        <end position="100"/>
    </location>
</feature>
<proteinExistence type="predicted"/>
<organism evidence="3 4">
    <name type="scientific">Amphilophus citrinellus</name>
    <name type="common">Midas cichlid</name>
    <name type="synonym">Cichlasoma citrinellum</name>
    <dbReference type="NCBI Taxonomy" id="61819"/>
    <lineage>
        <taxon>Eukaryota</taxon>
        <taxon>Metazoa</taxon>
        <taxon>Chordata</taxon>
        <taxon>Craniata</taxon>
        <taxon>Vertebrata</taxon>
        <taxon>Euteleostomi</taxon>
        <taxon>Actinopterygii</taxon>
        <taxon>Neopterygii</taxon>
        <taxon>Teleostei</taxon>
        <taxon>Neoteleostei</taxon>
        <taxon>Acanthomorphata</taxon>
        <taxon>Ovalentaria</taxon>
        <taxon>Cichlomorphae</taxon>
        <taxon>Cichliformes</taxon>
        <taxon>Cichlidae</taxon>
        <taxon>New World cichlids</taxon>
        <taxon>Cichlasomatinae</taxon>
        <taxon>Heroini</taxon>
        <taxon>Amphilophus</taxon>
    </lineage>
</organism>
<sequence>MCTKLCMLWHIPLMTCCSASQEEGLSVGTAVPLCKHWSHGRYYISSSDAPQSVCSESCTPGTHMVRKKGLPICCFDCIPCSEGKITNKSTSSPFCQTPWS</sequence>
<protein>
    <recommendedName>
        <fullName evidence="2">GPCR family 3 nine cysteines domain-containing protein</fullName>
    </recommendedName>
</protein>
<dbReference type="GO" id="GO:0005886">
    <property type="term" value="C:plasma membrane"/>
    <property type="evidence" value="ECO:0007669"/>
    <property type="project" value="TreeGrafter"/>
</dbReference>
<dbReference type="InterPro" id="IPR038550">
    <property type="entry name" value="GPCR_3_9-Cys_sf"/>
</dbReference>
<dbReference type="InterPro" id="IPR011500">
    <property type="entry name" value="GPCR_3_9-Cys_dom"/>
</dbReference>
<keyword evidence="1" id="KW-0732">Signal</keyword>
<feature type="domain" description="GPCR family 3 nine cysteines" evidence="2">
    <location>
        <begin position="50"/>
        <end position="96"/>
    </location>
</feature>
<evidence type="ECO:0000313" key="3">
    <source>
        <dbReference type="Ensembl" id="ENSACIP00000012442.1"/>
    </source>
</evidence>
<dbReference type="PANTHER" id="PTHR24061">
    <property type="entry name" value="CALCIUM-SENSING RECEPTOR-RELATED"/>
    <property type="match status" value="1"/>
</dbReference>
<evidence type="ECO:0000313" key="4">
    <source>
        <dbReference type="Proteomes" id="UP000261340"/>
    </source>
</evidence>
<dbReference type="Pfam" id="PF07562">
    <property type="entry name" value="NCD3G"/>
    <property type="match status" value="1"/>
</dbReference>
<dbReference type="STRING" id="61819.ENSACIP00000012442"/>
<reference evidence="3" key="1">
    <citation type="submission" date="2025-08" db="UniProtKB">
        <authorList>
            <consortium name="Ensembl"/>
        </authorList>
    </citation>
    <scope>IDENTIFICATION</scope>
</reference>